<feature type="domain" description="Cortactin-binding protein-2 N-terminal" evidence="4">
    <location>
        <begin position="72"/>
        <end position="253"/>
    </location>
</feature>
<organism evidence="5 6">
    <name type="scientific">Periophthalmus magnuspinnatus</name>
    <dbReference type="NCBI Taxonomy" id="409849"/>
    <lineage>
        <taxon>Eukaryota</taxon>
        <taxon>Metazoa</taxon>
        <taxon>Chordata</taxon>
        <taxon>Craniata</taxon>
        <taxon>Vertebrata</taxon>
        <taxon>Euteleostomi</taxon>
        <taxon>Actinopterygii</taxon>
        <taxon>Neopterygii</taxon>
        <taxon>Teleostei</taxon>
        <taxon>Neoteleostei</taxon>
        <taxon>Acanthomorphata</taxon>
        <taxon>Gobiaria</taxon>
        <taxon>Gobiiformes</taxon>
        <taxon>Gobioidei</taxon>
        <taxon>Gobiidae</taxon>
        <taxon>Oxudercinae</taxon>
        <taxon>Periophthalmus</taxon>
    </lineage>
</organism>
<proteinExistence type="predicted"/>
<dbReference type="Pfam" id="PF09727">
    <property type="entry name" value="CortBP2"/>
    <property type="match status" value="1"/>
</dbReference>
<feature type="coiled-coil region" evidence="2">
    <location>
        <begin position="654"/>
        <end position="766"/>
    </location>
</feature>
<name>A0A3B3ZVV0_9GOBI</name>
<dbReference type="Proteomes" id="UP000261520">
    <property type="component" value="Unplaced"/>
</dbReference>
<dbReference type="AlphaFoldDB" id="A0A3B3ZVV0"/>
<reference evidence="5" key="1">
    <citation type="submission" date="2025-08" db="UniProtKB">
        <authorList>
            <consortium name="Ensembl"/>
        </authorList>
    </citation>
    <scope>IDENTIFICATION</scope>
</reference>
<dbReference type="InterPro" id="IPR050719">
    <property type="entry name" value="Cortactin-Actin_Reg"/>
</dbReference>
<protein>
    <recommendedName>
        <fullName evidence="4">Cortactin-binding protein-2 N-terminal domain-containing protein</fullName>
    </recommendedName>
</protein>
<dbReference type="InterPro" id="IPR019131">
    <property type="entry name" value="Cortactin-binding_p2_N"/>
</dbReference>
<keyword evidence="1 2" id="KW-0175">Coiled coil</keyword>
<dbReference type="PANTHER" id="PTHR23166:SF3">
    <property type="entry name" value="FILAMIN-A-INTERACTING PROTEIN 1"/>
    <property type="match status" value="1"/>
</dbReference>
<feature type="compositionally biased region" description="Basic and acidic residues" evidence="3">
    <location>
        <begin position="42"/>
        <end position="56"/>
    </location>
</feature>
<dbReference type="STRING" id="409849.ENSPMGP00000008858"/>
<sequence length="1050" mass="122424">MRSRTRESLEEGLDPGPPQTDKVQIRSKSSPDQIQSESSPDLNRRRTSEEGKENRTSNRTKPSAPKKNPSPDLSNKDLLHLLGIMEGEVQARDDIIALLHSQQSGPEALEAHYGSAVPYRPLQALQRDAVYTHDNNREDVYEAPMAELDRLEQRQRDTYRRMLEQLLLVEKLHRRTVTELDSEKHKHKEFMSKSDDFTNLLEQDRLRLKRLVEQEKLYQSRKDKEHRRHLDKLKSELMQLRSFVLLMVEDRQKHVEQSDQQTQKIQDLSHKLQEREERITILNQKTQEDAHTILKMDAELEVKSAKLLNEQEDMTNKLLAQDSQMRQLRLKLVTLSNKIEELEERNKVLQISESDLKELTEKISKNGNPNLVSELETLRKKVLEMEGKDEELTKMESQCKEFRVKLQEAQNQSKMLKLEFEKVQKHVGQMEKLETIFNKSKTESSQLCSNLEKEKQNVKELSMELEAVKAKVKELQSTEAKFDKTERFLKDDITKLKSLAVIMTDERKNLVERLKQEEEKCEDIGRKFKEEQAKVSEVTEKLIDESKKRLKVKSEMEEREVQMQRQLTGEQEKCKQLNANLSSTNAKCEDLEKREKDLQTKLAITERNLEEKNKISEEFSLEINKLRSRLKHLEIVEGDLVKTGDEYDLLEKRFRSEQEKSNSLAKMMEELKAEVARSKAIEKGEAETELRMRFRAEEERNEELRAENVTLKEKVHELMNLEDRISQLQAEHAGMKRRLREEEERNAQRNEEFEKVTQELESMRRLSRVSRPCVTGRRMVDIPVTSSATQTQCSDDETAAGFIRKSVQEENTFMNHLRQRRSRPVLERYPPASAESGQASSWSPWVRHKPPEQSPAPQTRPLHIRFTPNIENSRATLEITSPKAEEFFSSATIIPTLGNPKITIVPKPPVFRSRVKEGFERAQSPVTITAFSKARNLEKSTESFQSPVSIITVSTTPVNELKDTGKTVIKMHSENPQTNFSSQGNIITTEDNKIHIHLGAPQFRAGRQRREWRRWGQCGERQKSRQVWRKVQEVQTKSFKKVQRKRAAAS</sequence>
<dbReference type="PANTHER" id="PTHR23166">
    <property type="entry name" value="FILAMIN/GPBP-INTERACTING PROTEIN"/>
    <property type="match status" value="1"/>
</dbReference>
<evidence type="ECO:0000259" key="4">
    <source>
        <dbReference type="Pfam" id="PF09727"/>
    </source>
</evidence>
<feature type="coiled-coil region" evidence="2">
    <location>
        <begin position="325"/>
        <end position="362"/>
    </location>
</feature>
<evidence type="ECO:0000256" key="1">
    <source>
        <dbReference type="ARBA" id="ARBA00023054"/>
    </source>
</evidence>
<feature type="region of interest" description="Disordered" evidence="3">
    <location>
        <begin position="819"/>
        <end position="860"/>
    </location>
</feature>
<dbReference type="Ensembl" id="ENSPMGT00000009430.1">
    <property type="protein sequence ID" value="ENSPMGP00000008858.1"/>
    <property type="gene ID" value="ENSPMGG00000007313.1"/>
</dbReference>
<feature type="region of interest" description="Disordered" evidence="3">
    <location>
        <begin position="1"/>
        <end position="75"/>
    </location>
</feature>
<reference evidence="5" key="2">
    <citation type="submission" date="2025-09" db="UniProtKB">
        <authorList>
            <consortium name="Ensembl"/>
        </authorList>
    </citation>
    <scope>IDENTIFICATION</scope>
</reference>
<evidence type="ECO:0000313" key="6">
    <source>
        <dbReference type="Proteomes" id="UP000261520"/>
    </source>
</evidence>
<feature type="coiled-coil region" evidence="2">
    <location>
        <begin position="392"/>
        <end position="629"/>
    </location>
</feature>
<evidence type="ECO:0000256" key="2">
    <source>
        <dbReference type="SAM" id="Coils"/>
    </source>
</evidence>
<accession>A0A3B3ZVV0</accession>
<evidence type="ECO:0000313" key="5">
    <source>
        <dbReference type="Ensembl" id="ENSPMGP00000008858.1"/>
    </source>
</evidence>
<feature type="coiled-coil region" evidence="2">
    <location>
        <begin position="258"/>
        <end position="285"/>
    </location>
</feature>
<feature type="compositionally biased region" description="Polar residues" evidence="3">
    <location>
        <begin position="26"/>
        <end position="41"/>
    </location>
</feature>
<keyword evidence="6" id="KW-1185">Reference proteome</keyword>
<evidence type="ECO:0000256" key="3">
    <source>
        <dbReference type="SAM" id="MobiDB-lite"/>
    </source>
</evidence>